<keyword evidence="7" id="KW-1185">Reference proteome</keyword>
<comment type="catalytic activity">
    <reaction evidence="2">
        <text>glutathione + H2O = L-cysteinylglycine + L-glutamate</text>
        <dbReference type="Rhea" id="RHEA:28807"/>
        <dbReference type="ChEBI" id="CHEBI:15377"/>
        <dbReference type="ChEBI" id="CHEBI:29985"/>
        <dbReference type="ChEBI" id="CHEBI:57925"/>
        <dbReference type="ChEBI" id="CHEBI:61694"/>
        <dbReference type="EC" id="3.4.19.13"/>
    </reaction>
</comment>
<comment type="catalytic activity">
    <reaction evidence="3">
        <text>an N-terminal (5-L-glutamyl)-[peptide] + an alpha-amino acid = 5-L-glutamyl amino acid + an N-terminal L-alpha-aminoacyl-[peptide]</text>
        <dbReference type="Rhea" id="RHEA:23904"/>
        <dbReference type="Rhea" id="RHEA-COMP:9780"/>
        <dbReference type="Rhea" id="RHEA-COMP:9795"/>
        <dbReference type="ChEBI" id="CHEBI:77644"/>
        <dbReference type="ChEBI" id="CHEBI:78597"/>
        <dbReference type="ChEBI" id="CHEBI:78599"/>
        <dbReference type="ChEBI" id="CHEBI:78608"/>
        <dbReference type="EC" id="2.3.2.2"/>
    </reaction>
</comment>
<dbReference type="Proteomes" id="UP000198939">
    <property type="component" value="Unassembled WGS sequence"/>
</dbReference>
<dbReference type="Pfam" id="PF01019">
    <property type="entry name" value="G_glu_transpept"/>
    <property type="match status" value="1"/>
</dbReference>
<dbReference type="Gene3D" id="3.60.20.40">
    <property type="match status" value="1"/>
</dbReference>
<protein>
    <submittedName>
        <fullName evidence="4">Gamma-glutamyltransferase</fullName>
    </submittedName>
    <submittedName>
        <fullName evidence="5">Gamma-glutamyltranspeptidase / glutathione hydrolase</fullName>
    </submittedName>
</protein>
<dbReference type="GO" id="GO:0036374">
    <property type="term" value="F:glutathione hydrolase activity"/>
    <property type="evidence" value="ECO:0007669"/>
    <property type="project" value="UniProtKB-EC"/>
</dbReference>
<keyword evidence="4" id="KW-0808">Transferase</keyword>
<accession>A0A1H8WW55</accession>
<dbReference type="InterPro" id="IPR000101">
    <property type="entry name" value="GGT_peptidase"/>
</dbReference>
<dbReference type="EMBL" id="FNXB01000098">
    <property type="protein sequence ID" value="SEI21868.1"/>
    <property type="molecule type" value="Genomic_DNA"/>
</dbReference>
<reference evidence="5 7" key="2">
    <citation type="submission" date="2016-10" db="EMBL/GenBank/DDBJ databases">
        <authorList>
            <person name="Varghese N."/>
            <person name="Submissions S."/>
        </authorList>
    </citation>
    <scope>NUCLEOTIDE SEQUENCE [LARGE SCALE GENOMIC DNA]</scope>
    <source>
        <strain evidence="5 7">CGMCC 1.7071</strain>
    </source>
</reference>
<dbReference type="GO" id="GO:0006751">
    <property type="term" value="P:glutathione catabolic process"/>
    <property type="evidence" value="ECO:0007669"/>
    <property type="project" value="InterPro"/>
</dbReference>
<dbReference type="SUPFAM" id="SSF56235">
    <property type="entry name" value="N-terminal nucleophile aminohydrolases (Ntn hydrolases)"/>
    <property type="match status" value="1"/>
</dbReference>
<comment type="catalytic activity">
    <reaction evidence="1">
        <text>an S-substituted glutathione + H2O = an S-substituted L-cysteinylglycine + L-glutamate</text>
        <dbReference type="Rhea" id="RHEA:59468"/>
        <dbReference type="ChEBI" id="CHEBI:15377"/>
        <dbReference type="ChEBI" id="CHEBI:29985"/>
        <dbReference type="ChEBI" id="CHEBI:90779"/>
        <dbReference type="ChEBI" id="CHEBI:143103"/>
        <dbReference type="EC" id="3.4.19.13"/>
    </reaction>
</comment>
<evidence type="ECO:0000313" key="6">
    <source>
        <dbReference type="Proteomes" id="UP000183063"/>
    </source>
</evidence>
<dbReference type="PANTHER" id="PTHR11686:SF9">
    <property type="entry name" value="RE13973P"/>
    <property type="match status" value="1"/>
</dbReference>
<dbReference type="PANTHER" id="PTHR11686">
    <property type="entry name" value="GAMMA GLUTAMYL TRANSPEPTIDASE"/>
    <property type="match status" value="1"/>
</dbReference>
<dbReference type="InterPro" id="IPR043137">
    <property type="entry name" value="GGT_ssub_C"/>
</dbReference>
<dbReference type="STRING" id="501024.RTCCBAU85039_6745"/>
<organism evidence="4 6">
    <name type="scientific">Rhizobium tibeticum</name>
    <dbReference type="NCBI Taxonomy" id="501024"/>
    <lineage>
        <taxon>Bacteria</taxon>
        <taxon>Pseudomonadati</taxon>
        <taxon>Pseudomonadota</taxon>
        <taxon>Alphaproteobacteria</taxon>
        <taxon>Hyphomicrobiales</taxon>
        <taxon>Rhizobiaceae</taxon>
        <taxon>Rhizobium/Agrobacterium group</taxon>
        <taxon>Rhizobium</taxon>
    </lineage>
</organism>
<dbReference type="Proteomes" id="UP000183063">
    <property type="component" value="Unassembled WGS sequence"/>
</dbReference>
<dbReference type="InterPro" id="IPR029055">
    <property type="entry name" value="Ntn_hydrolases_N"/>
</dbReference>
<keyword evidence="5" id="KW-0378">Hydrolase</keyword>
<sequence>MYIAALACAWVVDPANCSPFGRMQGISFVGGEIVCLSAATKIRDMPGSTVPVPGNVSAFFWLWQSGRLRLPFCDLLEPAIALAQQGFKLNPAVATAVRTLAPEMNEDLRKIYLVESGAVSTSIRNPALAELLQILAESANEHDFWRTLRTRDPGPWQPEESLDNPVRQYTPRALNLSDGKGHVHRLLTTGALESWGTWILLSVAIAVELRECRVLGDFSRAVEAYVLSTILLLDRIPFAVGSLRPKVVRPSVELDLESEAAAIAERVVRLLDLPPKLLWEELATTYFVGAGSYTDDSNTNAFAIASGDDYLSFTTSIGPWFGSMRTWWGAALCYSYAMKSGELFEGQTHDVTEMSPLILESAGGARLAIGAAGSERILGVLTYLLFFKYGLGECDRMANLMLRPRLFPKDGAIRVHKDFCSTARAHLENRGFALAPTEYDLERHLGIVNLVERIDSRRYKSGADPSGSGGAL</sequence>
<name>A0A1H8WW55_9HYPH</name>
<evidence type="ECO:0000256" key="2">
    <source>
        <dbReference type="ARBA" id="ARBA00001089"/>
    </source>
</evidence>
<evidence type="ECO:0000313" key="5">
    <source>
        <dbReference type="EMBL" id="SEP31940.1"/>
    </source>
</evidence>
<proteinExistence type="predicted"/>
<reference evidence="4" key="3">
    <citation type="submission" date="2016-10" db="EMBL/GenBank/DDBJ databases">
        <authorList>
            <person name="de Groot N.N."/>
        </authorList>
    </citation>
    <scope>NUCLEOTIDE SEQUENCE [LARGE SCALE GENOMIC DNA]</scope>
    <source>
        <strain evidence="4">CCBAU85039</strain>
    </source>
</reference>
<evidence type="ECO:0000313" key="7">
    <source>
        <dbReference type="Proteomes" id="UP000198939"/>
    </source>
</evidence>
<evidence type="ECO:0000313" key="4">
    <source>
        <dbReference type="EMBL" id="SEI21868.1"/>
    </source>
</evidence>
<reference evidence="6" key="1">
    <citation type="submission" date="2016-10" db="EMBL/GenBank/DDBJ databases">
        <authorList>
            <person name="Wibberg D."/>
        </authorList>
    </citation>
    <scope>NUCLEOTIDE SEQUENCE [LARGE SCALE GENOMIC DNA]</scope>
</reference>
<evidence type="ECO:0000256" key="1">
    <source>
        <dbReference type="ARBA" id="ARBA00001049"/>
    </source>
</evidence>
<evidence type="ECO:0000256" key="3">
    <source>
        <dbReference type="ARBA" id="ARBA00047417"/>
    </source>
</evidence>
<dbReference type="PRINTS" id="PR01210">
    <property type="entry name" value="GGTRANSPTASE"/>
</dbReference>
<dbReference type="RefSeq" id="WP_072382211.1">
    <property type="nucleotide sequence ID" value="NZ_FNXB01000098.1"/>
</dbReference>
<gene>
    <name evidence="4" type="ORF">RTCCBAU85039_6745</name>
    <name evidence="5" type="ORF">SAMN05216228_10829</name>
</gene>
<dbReference type="GO" id="GO:0005886">
    <property type="term" value="C:plasma membrane"/>
    <property type="evidence" value="ECO:0007669"/>
    <property type="project" value="TreeGrafter"/>
</dbReference>
<dbReference type="AlphaFoldDB" id="A0A1H8WW55"/>
<dbReference type="EMBL" id="FOCV01000082">
    <property type="protein sequence ID" value="SEP31940.1"/>
    <property type="molecule type" value="Genomic_DNA"/>
</dbReference>
<dbReference type="GO" id="GO:0103068">
    <property type="term" value="F:leukotriene C4 gamma-glutamyl transferase activity"/>
    <property type="evidence" value="ECO:0007669"/>
    <property type="project" value="UniProtKB-EC"/>
</dbReference>